<dbReference type="Proteomes" id="UP001567538">
    <property type="component" value="Unassembled WGS sequence"/>
</dbReference>
<gene>
    <name evidence="1" type="ORF">AAHA92_03151</name>
</gene>
<comment type="caution">
    <text evidence="1">The sequence shown here is derived from an EMBL/GenBank/DDBJ whole genome shotgun (WGS) entry which is preliminary data.</text>
</comment>
<protein>
    <submittedName>
        <fullName evidence="1">Uncharacterized protein</fullName>
    </submittedName>
</protein>
<name>A0ABD1IIV1_SALDI</name>
<reference evidence="1 2" key="1">
    <citation type="submission" date="2024-06" db="EMBL/GenBank/DDBJ databases">
        <title>A chromosome level genome sequence of Diviner's sage (Salvia divinorum).</title>
        <authorList>
            <person name="Ford S.A."/>
            <person name="Ro D.-K."/>
            <person name="Ness R.W."/>
            <person name="Phillips M.A."/>
        </authorList>
    </citation>
    <scope>NUCLEOTIDE SEQUENCE [LARGE SCALE GENOMIC DNA]</scope>
    <source>
        <strain evidence="1">SAF-2024a</strain>
        <tissue evidence="1">Leaf</tissue>
    </source>
</reference>
<proteinExistence type="predicted"/>
<dbReference type="EMBL" id="JBEAFC010000002">
    <property type="protein sequence ID" value="KAL1567699.1"/>
    <property type="molecule type" value="Genomic_DNA"/>
</dbReference>
<sequence length="68" mass="8362">MRVFYTVLQLRLMILKHSSWICYVLKKGVYIFDCTPVTVKKHKHSRKRERIRIEREIDVRCMRKKLAI</sequence>
<dbReference type="AlphaFoldDB" id="A0ABD1IIV1"/>
<evidence type="ECO:0000313" key="2">
    <source>
        <dbReference type="Proteomes" id="UP001567538"/>
    </source>
</evidence>
<accession>A0ABD1IIV1</accession>
<evidence type="ECO:0000313" key="1">
    <source>
        <dbReference type="EMBL" id="KAL1567699.1"/>
    </source>
</evidence>
<keyword evidence="2" id="KW-1185">Reference proteome</keyword>
<organism evidence="1 2">
    <name type="scientific">Salvia divinorum</name>
    <name type="common">Maria pastora</name>
    <name type="synonym">Diviner's sage</name>
    <dbReference type="NCBI Taxonomy" id="28513"/>
    <lineage>
        <taxon>Eukaryota</taxon>
        <taxon>Viridiplantae</taxon>
        <taxon>Streptophyta</taxon>
        <taxon>Embryophyta</taxon>
        <taxon>Tracheophyta</taxon>
        <taxon>Spermatophyta</taxon>
        <taxon>Magnoliopsida</taxon>
        <taxon>eudicotyledons</taxon>
        <taxon>Gunneridae</taxon>
        <taxon>Pentapetalae</taxon>
        <taxon>asterids</taxon>
        <taxon>lamiids</taxon>
        <taxon>Lamiales</taxon>
        <taxon>Lamiaceae</taxon>
        <taxon>Nepetoideae</taxon>
        <taxon>Mentheae</taxon>
        <taxon>Salviinae</taxon>
        <taxon>Salvia</taxon>
        <taxon>Salvia subgen. Calosphace</taxon>
    </lineage>
</organism>